<reference evidence="1" key="1">
    <citation type="submission" date="2021-10" db="EMBL/GenBank/DDBJ databases">
        <title>Tropical sea cucumber genome reveals ecological adaptation and Cuvierian tubules defense mechanism.</title>
        <authorList>
            <person name="Chen T."/>
        </authorList>
    </citation>
    <scope>NUCLEOTIDE SEQUENCE</scope>
    <source>
        <strain evidence="1">Nanhai2018</strain>
        <tissue evidence="1">Muscle</tissue>
    </source>
</reference>
<proteinExistence type="predicted"/>
<organism evidence="1 2">
    <name type="scientific">Holothuria leucospilota</name>
    <name type="common">Black long sea cucumber</name>
    <name type="synonym">Mertensiothuria leucospilota</name>
    <dbReference type="NCBI Taxonomy" id="206669"/>
    <lineage>
        <taxon>Eukaryota</taxon>
        <taxon>Metazoa</taxon>
        <taxon>Echinodermata</taxon>
        <taxon>Eleutherozoa</taxon>
        <taxon>Echinozoa</taxon>
        <taxon>Holothuroidea</taxon>
        <taxon>Aspidochirotacea</taxon>
        <taxon>Aspidochirotida</taxon>
        <taxon>Holothuriidae</taxon>
        <taxon>Holothuria</taxon>
    </lineage>
</organism>
<dbReference type="AlphaFoldDB" id="A0A9Q0YCB5"/>
<dbReference type="Proteomes" id="UP001152320">
    <property type="component" value="Unassembled WGS sequence"/>
</dbReference>
<evidence type="ECO:0000313" key="2">
    <source>
        <dbReference type="Proteomes" id="UP001152320"/>
    </source>
</evidence>
<gene>
    <name evidence="1" type="ORF">HOLleu_42857</name>
</gene>
<dbReference type="SUPFAM" id="SSF54001">
    <property type="entry name" value="Cysteine proteinases"/>
    <property type="match status" value="1"/>
</dbReference>
<name>A0A9Q0YCB5_HOLLE</name>
<sequence>MDGEEIANILIRDSFVQPTFQGVFSSDHLPQLPVKQRPAAFVVNTDPSRRPGEHWIAIYLPKCGPVEYFDSYGKPPKVASIRTFLARNGGTIKMNPKTLQGPSSSVCGHYCIYYLIHRCRGQSMEAITGRFDVDQQRNDRDVYEYTTHLMTM</sequence>
<comment type="caution">
    <text evidence="1">The sequence shown here is derived from an EMBL/GenBank/DDBJ whole genome shotgun (WGS) entry which is preliminary data.</text>
</comment>
<dbReference type="OrthoDB" id="6417850at2759"/>
<dbReference type="Gene3D" id="3.40.395.10">
    <property type="entry name" value="Adenoviral Proteinase, Chain A"/>
    <property type="match status" value="1"/>
</dbReference>
<accession>A0A9Q0YCB5</accession>
<dbReference type="InterPro" id="IPR038765">
    <property type="entry name" value="Papain-like_cys_pep_sf"/>
</dbReference>
<dbReference type="EMBL" id="JAIZAY010000150">
    <property type="protein sequence ID" value="KAJ8018894.1"/>
    <property type="molecule type" value="Genomic_DNA"/>
</dbReference>
<keyword evidence="2" id="KW-1185">Reference proteome</keyword>
<evidence type="ECO:0000313" key="1">
    <source>
        <dbReference type="EMBL" id="KAJ8018894.1"/>
    </source>
</evidence>
<protein>
    <submittedName>
        <fullName evidence="1">Uncharacterized protein</fullName>
    </submittedName>
</protein>